<evidence type="ECO:0000313" key="1">
    <source>
        <dbReference type="EMBL" id="PSN62896.1"/>
    </source>
</evidence>
<sequence>MDTDYQPAIETEVVVSMYKEPIAEVSNMLSLLKDMPHLREAKIHIYVKDSEADTSKIIEQTGANNVTILPNIGRESETYLSHILLNWDNLARSTIFLQADVHNPREFYPRVRDFYIPETGMLSLGWSGQVCDCNDCGDKWSFHDSTAFMPELHGLVSPSTATCDNVLLTYKGQFAVSAKRIRGVDRAVYEYLQNLFADENSWAHQEPFLDGREDSLNAPVLGYVMERAWNVLFQCSDMDVAWKCPTLLSGSRIGGSVADCQCLDAP</sequence>
<dbReference type="EMBL" id="KZ678141">
    <property type="protein sequence ID" value="PSN62896.1"/>
    <property type="molecule type" value="Genomic_DNA"/>
</dbReference>
<dbReference type="PANTHER" id="PTHR37490:SF1">
    <property type="entry name" value="GLYCOSYLTRANSFERASE 2-LIKE DOMAIN-CONTAINING PROTEIN"/>
    <property type="match status" value="1"/>
</dbReference>
<organism evidence="1 2">
    <name type="scientific">Corynespora cassiicola Philippines</name>
    <dbReference type="NCBI Taxonomy" id="1448308"/>
    <lineage>
        <taxon>Eukaryota</taxon>
        <taxon>Fungi</taxon>
        <taxon>Dikarya</taxon>
        <taxon>Ascomycota</taxon>
        <taxon>Pezizomycotina</taxon>
        <taxon>Dothideomycetes</taxon>
        <taxon>Pleosporomycetidae</taxon>
        <taxon>Pleosporales</taxon>
        <taxon>Corynesporascaceae</taxon>
        <taxon>Corynespora</taxon>
    </lineage>
</organism>
<evidence type="ECO:0008006" key="3">
    <source>
        <dbReference type="Google" id="ProtNLM"/>
    </source>
</evidence>
<accession>A0A2T2NCC9</accession>
<reference evidence="1 2" key="1">
    <citation type="journal article" date="2018" name="Front. Microbiol.">
        <title>Genome-Wide Analysis of Corynespora cassiicola Leaf Fall Disease Putative Effectors.</title>
        <authorList>
            <person name="Lopez D."/>
            <person name="Ribeiro S."/>
            <person name="Label P."/>
            <person name="Fumanal B."/>
            <person name="Venisse J.S."/>
            <person name="Kohler A."/>
            <person name="de Oliveira R.R."/>
            <person name="Labutti K."/>
            <person name="Lipzen A."/>
            <person name="Lail K."/>
            <person name="Bauer D."/>
            <person name="Ohm R.A."/>
            <person name="Barry K.W."/>
            <person name="Spatafora J."/>
            <person name="Grigoriev I.V."/>
            <person name="Martin F.M."/>
            <person name="Pujade-Renaud V."/>
        </authorList>
    </citation>
    <scope>NUCLEOTIDE SEQUENCE [LARGE SCALE GENOMIC DNA]</scope>
    <source>
        <strain evidence="1 2">Philippines</strain>
    </source>
</reference>
<dbReference type="STRING" id="1448308.A0A2T2NCC9"/>
<dbReference type="Proteomes" id="UP000240883">
    <property type="component" value="Unassembled WGS sequence"/>
</dbReference>
<proteinExistence type="predicted"/>
<protein>
    <recommendedName>
        <fullName evidence="3">Glycosyltransferase 2-like domain-containing protein</fullName>
    </recommendedName>
</protein>
<keyword evidence="2" id="KW-1185">Reference proteome</keyword>
<dbReference type="AlphaFoldDB" id="A0A2T2NCC9"/>
<evidence type="ECO:0000313" key="2">
    <source>
        <dbReference type="Proteomes" id="UP000240883"/>
    </source>
</evidence>
<dbReference type="PANTHER" id="PTHR37490">
    <property type="entry name" value="EXPRESSED PROTEIN"/>
    <property type="match status" value="1"/>
</dbReference>
<gene>
    <name evidence="1" type="ORF">BS50DRAFT_603501</name>
</gene>
<dbReference type="OrthoDB" id="28755at2759"/>
<name>A0A2T2NCC9_CORCC</name>